<evidence type="ECO:0000256" key="9">
    <source>
        <dbReference type="ARBA" id="ARBA00022842"/>
    </source>
</evidence>
<dbReference type="InterPro" id="IPR013838">
    <property type="entry name" value="Beta-tubulin_BS"/>
</dbReference>
<dbReference type="GO" id="GO:0005525">
    <property type="term" value="F:GTP binding"/>
    <property type="evidence" value="ECO:0007669"/>
    <property type="project" value="UniProtKB-KW"/>
</dbReference>
<keyword evidence="6" id="KW-0493">Microtubule</keyword>
<gene>
    <name evidence="15" type="ORF">AG1IA_04633</name>
</gene>
<dbReference type="Gene3D" id="3.90.1300.10">
    <property type="entry name" value="Amidase signature (AS) domain"/>
    <property type="match status" value="1"/>
</dbReference>
<dbReference type="InterPro" id="IPR008280">
    <property type="entry name" value="Tub_FtsZ_C"/>
</dbReference>
<dbReference type="InterPro" id="IPR000217">
    <property type="entry name" value="Tubulin"/>
</dbReference>
<accession>L8WTP0</accession>
<dbReference type="InterPro" id="IPR023123">
    <property type="entry name" value="Tubulin_C"/>
</dbReference>
<proteinExistence type="inferred from homology"/>
<evidence type="ECO:0000259" key="14">
    <source>
        <dbReference type="SMART" id="SM00865"/>
    </source>
</evidence>
<comment type="cofactor">
    <cofactor evidence="1">
        <name>Mg(2+)</name>
        <dbReference type="ChEBI" id="CHEBI:18420"/>
    </cofactor>
</comment>
<evidence type="ECO:0000256" key="11">
    <source>
        <dbReference type="ARBA" id="ARBA00023212"/>
    </source>
</evidence>
<dbReference type="InterPro" id="IPR036928">
    <property type="entry name" value="AS_sf"/>
</dbReference>
<dbReference type="SUPFAM" id="SSF55307">
    <property type="entry name" value="Tubulin C-terminal domain-like"/>
    <property type="match status" value="1"/>
</dbReference>
<evidence type="ECO:0000256" key="8">
    <source>
        <dbReference type="ARBA" id="ARBA00022741"/>
    </source>
</evidence>
<dbReference type="InterPro" id="IPR037103">
    <property type="entry name" value="Tubulin/FtsZ-like_C"/>
</dbReference>
<dbReference type="GO" id="GO:0000070">
    <property type="term" value="P:mitotic sister chromatid segregation"/>
    <property type="evidence" value="ECO:0007669"/>
    <property type="project" value="UniProtKB-ARBA"/>
</dbReference>
<reference evidence="15 16" key="1">
    <citation type="journal article" date="2013" name="Nat. Commun.">
        <title>The evolution and pathogenic mechanisms of the rice sheath blight pathogen.</title>
        <authorList>
            <person name="Zheng A."/>
            <person name="Lin R."/>
            <person name="Xu L."/>
            <person name="Qin P."/>
            <person name="Tang C."/>
            <person name="Ai P."/>
            <person name="Zhang D."/>
            <person name="Liu Y."/>
            <person name="Sun Z."/>
            <person name="Feng H."/>
            <person name="Wang Y."/>
            <person name="Chen Y."/>
            <person name="Liang X."/>
            <person name="Fu R."/>
            <person name="Li Q."/>
            <person name="Zhang J."/>
            <person name="Yu X."/>
            <person name="Xie Z."/>
            <person name="Ding L."/>
            <person name="Guan P."/>
            <person name="Tang J."/>
            <person name="Liang Y."/>
            <person name="Wang S."/>
            <person name="Deng Q."/>
            <person name="Li S."/>
            <person name="Zhu J."/>
            <person name="Wang L."/>
            <person name="Liu H."/>
            <person name="Li P."/>
        </authorList>
    </citation>
    <scope>NUCLEOTIDE SEQUENCE [LARGE SCALE GENOMIC DNA]</scope>
    <source>
        <strain evidence="16">AG-1 IA</strain>
    </source>
</reference>
<dbReference type="PANTHER" id="PTHR11588">
    <property type="entry name" value="TUBULIN"/>
    <property type="match status" value="1"/>
</dbReference>
<evidence type="ECO:0000256" key="6">
    <source>
        <dbReference type="ARBA" id="ARBA00022701"/>
    </source>
</evidence>
<dbReference type="OrthoDB" id="1662883at2759"/>
<evidence type="ECO:0000256" key="4">
    <source>
        <dbReference type="ARBA" id="ARBA00011747"/>
    </source>
</evidence>
<keyword evidence="11" id="KW-0206">Cytoskeleton</keyword>
<dbReference type="SUPFAM" id="SSF75304">
    <property type="entry name" value="Amidase signature (AS) enzymes"/>
    <property type="match status" value="1"/>
</dbReference>
<keyword evidence="12" id="KW-0175">Coiled coil</keyword>
<feature type="domain" description="Tubulin/FtsZ GTPase" evidence="13">
    <location>
        <begin position="46"/>
        <end position="244"/>
    </location>
</feature>
<evidence type="ECO:0000256" key="7">
    <source>
        <dbReference type="ARBA" id="ARBA00022723"/>
    </source>
</evidence>
<protein>
    <submittedName>
        <fullName evidence="15">Tubulin beta chain</fullName>
    </submittedName>
</protein>
<dbReference type="Gene3D" id="3.40.50.1440">
    <property type="entry name" value="Tubulin/FtsZ, GTPase domain"/>
    <property type="match status" value="1"/>
</dbReference>
<comment type="similarity">
    <text evidence="3">Belongs to the tubulin family.</text>
</comment>
<dbReference type="GO" id="GO:0005200">
    <property type="term" value="F:structural constituent of cytoskeleton"/>
    <property type="evidence" value="ECO:0007669"/>
    <property type="project" value="InterPro"/>
</dbReference>
<dbReference type="InterPro" id="IPR036525">
    <property type="entry name" value="Tubulin/FtsZ_GTPase_sf"/>
</dbReference>
<dbReference type="PRINTS" id="PR01163">
    <property type="entry name" value="BETATUBULIN"/>
</dbReference>
<dbReference type="GO" id="GO:0003924">
    <property type="term" value="F:GTPase activity"/>
    <property type="evidence" value="ECO:0007669"/>
    <property type="project" value="InterPro"/>
</dbReference>
<dbReference type="PRINTS" id="PR01161">
    <property type="entry name" value="TUBULIN"/>
</dbReference>
<dbReference type="Pfam" id="PF01425">
    <property type="entry name" value="Amidase"/>
    <property type="match status" value="1"/>
</dbReference>
<dbReference type="SMART" id="SM00864">
    <property type="entry name" value="Tubulin"/>
    <property type="match status" value="1"/>
</dbReference>
<dbReference type="SMR" id="L8WTP0"/>
<dbReference type="STRING" id="983506.L8WTP0"/>
<evidence type="ECO:0000256" key="3">
    <source>
        <dbReference type="ARBA" id="ARBA00009636"/>
    </source>
</evidence>
<keyword evidence="16" id="KW-1185">Reference proteome</keyword>
<comment type="subunit">
    <text evidence="4">Dimer of alpha and beta chains. A typical microtubule is a hollow water-filled tube with an outer diameter of 25 nm and an inner diameter of 15 nM. Alpha-beta heterodimers associate head-to-tail to form protofilaments running lengthwise along the microtubule wall with the beta-tubulin subunit facing the microtubule plus end conferring a structural polarity. Microtubules usually have 13 protofilaments but different protofilament numbers can be found in some organisms and specialized cells.</text>
</comment>
<dbReference type="GO" id="GO:0097435">
    <property type="term" value="P:supramolecular fiber organization"/>
    <property type="evidence" value="ECO:0007669"/>
    <property type="project" value="UniProtKB-ARBA"/>
</dbReference>
<comment type="subcellular location">
    <subcellularLocation>
        <location evidence="2">Cytoplasm</location>
        <location evidence="2">Cytoskeleton</location>
    </subcellularLocation>
</comment>
<dbReference type="Pfam" id="PF03953">
    <property type="entry name" value="Tubulin_C"/>
    <property type="match status" value="1"/>
</dbReference>
<dbReference type="Gene3D" id="1.10.287.600">
    <property type="entry name" value="Helix hairpin bin"/>
    <property type="match status" value="1"/>
</dbReference>
<name>L8WTP0_THACA</name>
<dbReference type="GO" id="GO:0007052">
    <property type="term" value="P:mitotic spindle organization"/>
    <property type="evidence" value="ECO:0007669"/>
    <property type="project" value="UniProtKB-ARBA"/>
</dbReference>
<evidence type="ECO:0000259" key="13">
    <source>
        <dbReference type="SMART" id="SM00864"/>
    </source>
</evidence>
<dbReference type="PROSITE" id="PS00227">
    <property type="entry name" value="TUBULIN"/>
    <property type="match status" value="1"/>
</dbReference>
<keyword evidence="10" id="KW-0342">GTP-binding</keyword>
<feature type="domain" description="Tubulin/FtsZ 2-layer sandwich" evidence="14">
    <location>
        <begin position="246"/>
        <end position="383"/>
    </location>
</feature>
<dbReference type="InterPro" id="IPR002453">
    <property type="entry name" value="Beta_tubulin"/>
</dbReference>
<sequence length="1179" mass="130347">MREIVHLQTGQCGNQIGAKFWEVVSDEHGIAGDGKYQGNNDLQLECISVYYNTVGDNKYVPRAVLVDLEPGTMDSVRSGPLGNLFRPDNFVFGQSGAGNNWAKGHYTEGAELVDAVLDVTRKEAEGCDCLQGFQITHSLGGGTGAGMGTLLISKIREEYPDRMMCTFSVVPSPKVSDTVVEPYNATLSVHQLVENSDETFCIDNEALYDICFRTLKLSTPTYGDLNHLVSIVMSGVTTCLRFPGQLNSDLRKLAVNMVPFPRLHFFMVGFAPLTARGSVQYRAVSVPELTQQMFDAKNMMAASDPRHGRYLTVAAFFRGKVSMKEVEEQMQNVQNKNSAYFVEWIPNNVLTAQCDIPPRGMKMAATFIGNSTAIQELFKRVSEQFSAMFKRKAFLHWYTQEGMDEMEFTEAESNMQDLVAEYQQYQDASVEEEGEYEEDVPAEEQLSVPDYSWVSDKHMVWAFYVTTLSMTELRVYKAVVSVALDKPSLPQIRPTQEGKAHEIYIAQIRVRVLCRYRHHSLGVGKRKGRRLSSTLWNNIKEVMEVASVVSLIYRQAEQLKRIWPIARGPAFFFVRPTPITSSGSLLRSTCTICIAPFYSSGVLYVRCHEWTRWLKSDNDVNAMRLSRLVLFSSLLSNVWARRLDEIDLYEVSIAELQAGLESRSFTAVDLVKAYLGRINQVNHAGPKLNAIIETNKHALHQARELDEERKVFGKRSPLHGIPILVKDSISTLASEDTRIGMNTTAGSYALFGSVVREEATVVAKLRKAGAIILGKANMCEWSYARGDLTNGWSGRGGQTTSPFYPGSDPCTSSGGSAVAATLGLAAASLGVETRGSIICPSSYNNLVGLKPTVGLTSRAGGVFLAFGEPEYRADGSSYQSVADAATILNIIAGQDERDNFTSTAPSLIPDYTKYLDPNAIRGKRFGVPRKGLTNETMAGTHPSVNIEFGKALDKIRELGGVVIDPADLPSAEEIPHRHETWAAMVQFKILLRDYIRNLVHVPTNVTCVADVIAFNNAHKDLERPEGLELAETTEGFNSTYFDALHQNHMIGRERGIDAALKTHGLDALLLPTNMHTAVPAGLAGYPVITVPLGFHPEGTKPNPDTRGQHKVLYPAPGMPFGLSFIGTAYTEQSLIGFAYAYEQYTHTRLQRRAYSEAIPTVQLKDVVGISEEDTIVFQS</sequence>
<dbReference type="CDD" id="cd02187">
    <property type="entry name" value="beta_tubulin"/>
    <property type="match status" value="1"/>
</dbReference>
<dbReference type="InterPro" id="IPR018316">
    <property type="entry name" value="Tubulin/FtsZ_2-layer-sand-dom"/>
</dbReference>
<dbReference type="HOGENOM" id="CLU_273216_0_0_1"/>
<evidence type="ECO:0000256" key="5">
    <source>
        <dbReference type="ARBA" id="ARBA00022490"/>
    </source>
</evidence>
<evidence type="ECO:0000313" key="16">
    <source>
        <dbReference type="Proteomes" id="UP000011668"/>
    </source>
</evidence>
<dbReference type="Proteomes" id="UP000011668">
    <property type="component" value="Unassembled WGS sequence"/>
</dbReference>
<keyword evidence="8" id="KW-0547">Nucleotide-binding</keyword>
<evidence type="ECO:0000256" key="12">
    <source>
        <dbReference type="SAM" id="Coils"/>
    </source>
</evidence>
<dbReference type="InterPro" id="IPR017975">
    <property type="entry name" value="Tubulin_CS"/>
</dbReference>
<dbReference type="SMART" id="SM00865">
    <property type="entry name" value="Tubulin_C"/>
    <property type="match status" value="1"/>
</dbReference>
<keyword evidence="5" id="KW-0963">Cytoplasm</keyword>
<comment type="caution">
    <text evidence="15">The sequence shown here is derived from an EMBL/GenBank/DDBJ whole genome shotgun (WGS) entry which is preliminary data.</text>
</comment>
<evidence type="ECO:0000256" key="1">
    <source>
        <dbReference type="ARBA" id="ARBA00001946"/>
    </source>
</evidence>
<dbReference type="EMBL" id="AFRT01001079">
    <property type="protein sequence ID" value="ELU41335.1"/>
    <property type="molecule type" value="Genomic_DNA"/>
</dbReference>
<dbReference type="FunFam" id="3.30.1330.20:FF:000002">
    <property type="entry name" value="Tubulin beta chain"/>
    <property type="match status" value="1"/>
</dbReference>
<dbReference type="InterPro" id="IPR023631">
    <property type="entry name" value="Amidase_dom"/>
</dbReference>
<evidence type="ECO:0000256" key="2">
    <source>
        <dbReference type="ARBA" id="ARBA00004245"/>
    </source>
</evidence>
<keyword evidence="7" id="KW-0479">Metal-binding</keyword>
<dbReference type="Pfam" id="PF00091">
    <property type="entry name" value="Tubulin"/>
    <property type="match status" value="1"/>
</dbReference>
<dbReference type="PROSITE" id="PS00228">
    <property type="entry name" value="TUBULIN_B_AUTOREG"/>
    <property type="match status" value="1"/>
</dbReference>
<dbReference type="FunFam" id="3.40.50.1440:FF:000003">
    <property type="entry name" value="Tubulin beta chain"/>
    <property type="match status" value="1"/>
</dbReference>
<dbReference type="Gene3D" id="3.30.1330.20">
    <property type="entry name" value="Tubulin/FtsZ, C-terminal domain"/>
    <property type="match status" value="1"/>
</dbReference>
<feature type="coiled-coil region" evidence="12">
    <location>
        <begin position="408"/>
        <end position="435"/>
    </location>
</feature>
<dbReference type="GO" id="GO:0005874">
    <property type="term" value="C:microtubule"/>
    <property type="evidence" value="ECO:0007669"/>
    <property type="project" value="UniProtKB-KW"/>
</dbReference>
<keyword evidence="9" id="KW-0460">Magnesium</keyword>
<dbReference type="InterPro" id="IPR003008">
    <property type="entry name" value="Tubulin_FtsZ_GTPase"/>
</dbReference>
<evidence type="ECO:0000313" key="15">
    <source>
        <dbReference type="EMBL" id="ELU41335.1"/>
    </source>
</evidence>
<dbReference type="GO" id="GO:0046872">
    <property type="term" value="F:metal ion binding"/>
    <property type="evidence" value="ECO:0007669"/>
    <property type="project" value="UniProtKB-KW"/>
</dbReference>
<organism evidence="15 16">
    <name type="scientific">Thanatephorus cucumeris (strain AG1-IA)</name>
    <name type="common">Rice sheath blight fungus</name>
    <name type="synonym">Rhizoctonia solani</name>
    <dbReference type="NCBI Taxonomy" id="983506"/>
    <lineage>
        <taxon>Eukaryota</taxon>
        <taxon>Fungi</taxon>
        <taxon>Dikarya</taxon>
        <taxon>Basidiomycota</taxon>
        <taxon>Agaricomycotina</taxon>
        <taxon>Agaricomycetes</taxon>
        <taxon>Cantharellales</taxon>
        <taxon>Ceratobasidiaceae</taxon>
        <taxon>Rhizoctonia</taxon>
        <taxon>Rhizoctonia solani AG-1</taxon>
    </lineage>
</organism>
<evidence type="ECO:0000256" key="10">
    <source>
        <dbReference type="ARBA" id="ARBA00023134"/>
    </source>
</evidence>
<dbReference type="FunFam" id="1.10.287.600:FF:000006">
    <property type="entry name" value="Tubulin beta chain"/>
    <property type="match status" value="1"/>
</dbReference>
<dbReference type="AlphaFoldDB" id="L8WTP0"/>
<dbReference type="SUPFAM" id="SSF52490">
    <property type="entry name" value="Tubulin nucleotide-binding domain-like"/>
    <property type="match status" value="1"/>
</dbReference>